<dbReference type="EMBL" id="CP046509">
    <property type="protein sequence ID" value="QGU89608.1"/>
    <property type="molecule type" value="Genomic_DNA"/>
</dbReference>
<evidence type="ECO:0000313" key="5">
    <source>
        <dbReference type="Proteomes" id="UP000480164"/>
    </source>
</evidence>
<keyword evidence="5" id="KW-1185">Reference proteome</keyword>
<evidence type="ECO:0000313" key="3">
    <source>
        <dbReference type="EMBL" id="QGU89608.1"/>
    </source>
</evidence>
<dbReference type="EMBL" id="WLZX01000004">
    <property type="protein sequence ID" value="MTD27724.1"/>
    <property type="molecule type" value="Genomic_DNA"/>
</dbReference>
<reference evidence="3 4" key="2">
    <citation type="submission" date="2019-12" db="EMBL/GenBank/DDBJ databases">
        <title>Erwinia sp. nov., isolated from droppings of birds in the Qinghai-Tiebt plateau of China.</title>
        <authorList>
            <person name="Ge Y."/>
        </authorList>
    </citation>
    <scope>NUCLEOTIDE SEQUENCE [LARGE SCALE GENOMIC DNA]</scope>
    <source>
        <strain evidence="3 4">J780</strain>
    </source>
</reference>
<feature type="signal peptide" evidence="1">
    <location>
        <begin position="1"/>
        <end position="24"/>
    </location>
</feature>
<protein>
    <recommendedName>
        <fullName evidence="6">DUF1311 domain-containing protein</fullName>
    </recommendedName>
</protein>
<feature type="chain" id="PRO_5044633478" description="DUF1311 domain-containing protein" evidence="1">
    <location>
        <begin position="25"/>
        <end position="333"/>
    </location>
</feature>
<evidence type="ECO:0008006" key="6">
    <source>
        <dbReference type="Google" id="ProtNLM"/>
    </source>
</evidence>
<keyword evidence="1" id="KW-0732">Signal</keyword>
<gene>
    <name evidence="2" type="ORF">GK011_12330</name>
    <name evidence="3" type="ORF">GN242_03095</name>
</gene>
<evidence type="ECO:0000256" key="1">
    <source>
        <dbReference type="SAM" id="SignalP"/>
    </source>
</evidence>
<reference evidence="2 5" key="1">
    <citation type="submission" date="2019-11" db="EMBL/GenBank/DDBJ databases">
        <title>Erwinia sp. nov., isolated from feces of birds in Tibet plateau of China.</title>
        <authorList>
            <person name="Ge Y."/>
        </authorList>
    </citation>
    <scope>NUCLEOTIDE SEQUENCE [LARGE SCALE GENOMIC DNA]</scope>
    <source>
        <strain evidence="2 5">J316</strain>
    </source>
</reference>
<dbReference type="Proteomes" id="UP000424752">
    <property type="component" value="Chromosome"/>
</dbReference>
<evidence type="ECO:0000313" key="4">
    <source>
        <dbReference type="Proteomes" id="UP000424752"/>
    </source>
</evidence>
<dbReference type="GO" id="GO:0005576">
    <property type="term" value="C:extracellular region"/>
    <property type="evidence" value="ECO:0007669"/>
    <property type="project" value="TreeGrafter"/>
</dbReference>
<dbReference type="PANTHER" id="PTHR37549">
    <property type="entry name" value="LIPOPROTEIN LPRI"/>
    <property type="match status" value="1"/>
</dbReference>
<organism evidence="3 4">
    <name type="scientific">Erwinia sorbitola</name>
    <dbReference type="NCBI Taxonomy" id="2681984"/>
    <lineage>
        <taxon>Bacteria</taxon>
        <taxon>Pseudomonadati</taxon>
        <taxon>Pseudomonadota</taxon>
        <taxon>Gammaproteobacteria</taxon>
        <taxon>Enterobacterales</taxon>
        <taxon>Erwiniaceae</taxon>
        <taxon>Erwinia</taxon>
    </lineage>
</organism>
<dbReference type="Proteomes" id="UP000480164">
    <property type="component" value="Unassembled WGS sequence"/>
</dbReference>
<dbReference type="InterPro" id="IPR052755">
    <property type="entry name" value="Lysozyme_Inhibitor_LprI"/>
</dbReference>
<proteinExistence type="predicted"/>
<evidence type="ECO:0000313" key="2">
    <source>
        <dbReference type="EMBL" id="MTD27724.1"/>
    </source>
</evidence>
<accession>A0A6I6EM31</accession>
<sequence length="333" mass="36507">MRFTRVLSLVPLLYLLFTLAPAHALDCGRPANLAEHTVCSSPQLTWLDGIYNDSFHDKLLEDPSLANELVKPWMKGIKGCTNNRCLRDSYLGHIARLYAIDRVADLSGVWWNTTTPQGNSGRIQISNQNASGFRMNATVKGGIYRSEFNGEVSFYSGIGFTDKIILGGDCAIIVVPLTDGQLRVSSDSLRSCSLLLPGDMSIDGIYTRSASDPRPPATLLTLGILPDSATDNAFRQLVGSDYQKYVDTATDFDYDEELDNIGATVVAMWFKGMANSRAAIIMTTPQGQIWAMRAEPAAGGKGVLLKYSTTERNTAKMPKTLSAWQARFIKPPH</sequence>
<accession>A0A6L6GQR0</accession>
<dbReference type="PANTHER" id="PTHR37549:SF1">
    <property type="entry name" value="LIPOPROTEIN LPRI"/>
    <property type="match status" value="1"/>
</dbReference>
<name>A0A6I6EM31_9GAMM</name>
<dbReference type="AlphaFoldDB" id="A0A6I6EM31"/>
<dbReference type="KEGG" id="erwi:GN242_03095"/>